<evidence type="ECO:0000256" key="1">
    <source>
        <dbReference type="SAM" id="MobiDB-lite"/>
    </source>
</evidence>
<reference evidence="2 3" key="1">
    <citation type="submission" date="2015-01" db="EMBL/GenBank/DDBJ databases">
        <title>Genome of allotetraploid Gossypium barbadense reveals genomic plasticity and fiber elongation in cotton evolution.</title>
        <authorList>
            <person name="Chen X."/>
            <person name="Liu X."/>
            <person name="Zhao B."/>
            <person name="Zheng H."/>
            <person name="Hu Y."/>
            <person name="Lu G."/>
            <person name="Yang C."/>
            <person name="Chen J."/>
            <person name="Shan C."/>
            <person name="Zhang L."/>
            <person name="Zhou Y."/>
            <person name="Wang L."/>
            <person name="Guo W."/>
            <person name="Bai Y."/>
            <person name="Ruan J."/>
            <person name="Shangguan X."/>
            <person name="Mao Y."/>
            <person name="Jiang J."/>
            <person name="Zhu Y."/>
            <person name="Lei J."/>
            <person name="Kang H."/>
            <person name="Chen S."/>
            <person name="He X."/>
            <person name="Wang R."/>
            <person name="Wang Y."/>
            <person name="Chen J."/>
            <person name="Wang L."/>
            <person name="Yu S."/>
            <person name="Wang B."/>
            <person name="Wei J."/>
            <person name="Song S."/>
            <person name="Lu X."/>
            <person name="Gao Z."/>
            <person name="Gu W."/>
            <person name="Deng X."/>
            <person name="Ma D."/>
            <person name="Wang S."/>
            <person name="Liang W."/>
            <person name="Fang L."/>
            <person name="Cai C."/>
            <person name="Zhu X."/>
            <person name="Zhou B."/>
            <person name="Zhang Y."/>
            <person name="Chen Z."/>
            <person name="Xu S."/>
            <person name="Zhu R."/>
            <person name="Wang S."/>
            <person name="Zhang T."/>
            <person name="Zhao G."/>
        </authorList>
    </citation>
    <scope>NUCLEOTIDE SEQUENCE [LARGE SCALE GENOMIC DNA]</scope>
    <source>
        <strain evidence="3">cv. Xinhai21</strain>
        <tissue evidence="2">Leaf</tissue>
    </source>
</reference>
<feature type="compositionally biased region" description="Basic and acidic residues" evidence="1">
    <location>
        <begin position="47"/>
        <end position="93"/>
    </location>
</feature>
<feature type="region of interest" description="Disordered" evidence="1">
    <location>
        <begin position="47"/>
        <end position="121"/>
    </location>
</feature>
<accession>A0A2P5Y594</accession>
<sequence>MVVTGARRNDGNMVVEAGKAVQRERRRGAVVKWEEVMVRVVGVEWRGTKREKREGRKRKKEEEGKGEKGEGEAVVVDRRKVRSEGRRWPERGVKGGAAARDGGVGEENKSTKKIRDWGFYG</sequence>
<proteinExistence type="predicted"/>
<dbReference type="AlphaFoldDB" id="A0A2P5Y594"/>
<feature type="compositionally biased region" description="Basic and acidic residues" evidence="1">
    <location>
        <begin position="106"/>
        <end position="121"/>
    </location>
</feature>
<dbReference type="Proteomes" id="UP000239757">
    <property type="component" value="Unassembled WGS sequence"/>
</dbReference>
<name>A0A2P5Y594_GOSBA</name>
<organism evidence="2 3">
    <name type="scientific">Gossypium barbadense</name>
    <name type="common">Sea Island cotton</name>
    <name type="synonym">Hibiscus barbadensis</name>
    <dbReference type="NCBI Taxonomy" id="3634"/>
    <lineage>
        <taxon>Eukaryota</taxon>
        <taxon>Viridiplantae</taxon>
        <taxon>Streptophyta</taxon>
        <taxon>Embryophyta</taxon>
        <taxon>Tracheophyta</taxon>
        <taxon>Spermatophyta</taxon>
        <taxon>Magnoliopsida</taxon>
        <taxon>eudicotyledons</taxon>
        <taxon>Gunneridae</taxon>
        <taxon>Pentapetalae</taxon>
        <taxon>rosids</taxon>
        <taxon>malvids</taxon>
        <taxon>Malvales</taxon>
        <taxon>Malvaceae</taxon>
        <taxon>Malvoideae</taxon>
        <taxon>Gossypium</taxon>
    </lineage>
</organism>
<evidence type="ECO:0000313" key="3">
    <source>
        <dbReference type="Proteomes" id="UP000239757"/>
    </source>
</evidence>
<dbReference type="EMBL" id="KZ663682">
    <property type="protein sequence ID" value="PPS10759.1"/>
    <property type="molecule type" value="Genomic_DNA"/>
</dbReference>
<evidence type="ECO:0000313" key="2">
    <source>
        <dbReference type="EMBL" id="PPS10759.1"/>
    </source>
</evidence>
<protein>
    <submittedName>
        <fullName evidence="2">Uncharacterized protein</fullName>
    </submittedName>
</protein>
<gene>
    <name evidence="2" type="ORF">GOBAR_AA09881</name>
</gene>